<keyword evidence="2" id="KW-1185">Reference proteome</keyword>
<gene>
    <name evidence="1" type="ORF">BV22DRAFT_1131261</name>
</gene>
<name>A0ACB8BAF8_9AGAM</name>
<evidence type="ECO:0000313" key="2">
    <source>
        <dbReference type="Proteomes" id="UP000790709"/>
    </source>
</evidence>
<proteinExistence type="predicted"/>
<sequence>MPSLLFGRSRSSAKMPWFRWWGKTKTSSKSSTLETQSHDNTLAALSSVIVVLDSTKDLVPIDIAKGVLSTSSSILTIVKNTLQNKDDFAELISRCHRIARSIKRTTDGRSEADIDPNFVEALVELKRSGEHRDWKEQLDSFLQIWDHELIMPIDMKISNSEWMSKAGTEMESGEPDHEPPPGRPSMFFRRDDLVRGAVESLGLQHVVLVGPGGIGKSSIAKTIMNEDSIFAQSQGRRFFVRLDNIDALQITFDTFIRRIRRRSHCRSHRSSVDDILVVSKVAQSVE</sequence>
<comment type="caution">
    <text evidence="1">The sequence shown here is derived from an EMBL/GenBank/DDBJ whole genome shotgun (WGS) entry which is preliminary data.</text>
</comment>
<organism evidence="1 2">
    <name type="scientific">Leucogyrophana mollusca</name>
    <dbReference type="NCBI Taxonomy" id="85980"/>
    <lineage>
        <taxon>Eukaryota</taxon>
        <taxon>Fungi</taxon>
        <taxon>Dikarya</taxon>
        <taxon>Basidiomycota</taxon>
        <taxon>Agaricomycotina</taxon>
        <taxon>Agaricomycetes</taxon>
        <taxon>Agaricomycetidae</taxon>
        <taxon>Boletales</taxon>
        <taxon>Boletales incertae sedis</taxon>
        <taxon>Leucogyrophana</taxon>
    </lineage>
</organism>
<dbReference type="EMBL" id="MU266477">
    <property type="protein sequence ID" value="KAH7922660.1"/>
    <property type="molecule type" value="Genomic_DNA"/>
</dbReference>
<evidence type="ECO:0000313" key="1">
    <source>
        <dbReference type="EMBL" id="KAH7922660.1"/>
    </source>
</evidence>
<protein>
    <submittedName>
        <fullName evidence="1">Uncharacterized protein</fullName>
    </submittedName>
</protein>
<accession>A0ACB8BAF8</accession>
<reference evidence="1" key="1">
    <citation type="journal article" date="2021" name="New Phytol.">
        <title>Evolutionary innovations through gain and loss of genes in the ectomycorrhizal Boletales.</title>
        <authorList>
            <person name="Wu G."/>
            <person name="Miyauchi S."/>
            <person name="Morin E."/>
            <person name="Kuo A."/>
            <person name="Drula E."/>
            <person name="Varga T."/>
            <person name="Kohler A."/>
            <person name="Feng B."/>
            <person name="Cao Y."/>
            <person name="Lipzen A."/>
            <person name="Daum C."/>
            <person name="Hundley H."/>
            <person name="Pangilinan J."/>
            <person name="Johnson J."/>
            <person name="Barry K."/>
            <person name="LaButti K."/>
            <person name="Ng V."/>
            <person name="Ahrendt S."/>
            <person name="Min B."/>
            <person name="Choi I.G."/>
            <person name="Park H."/>
            <person name="Plett J.M."/>
            <person name="Magnuson J."/>
            <person name="Spatafora J.W."/>
            <person name="Nagy L.G."/>
            <person name="Henrissat B."/>
            <person name="Grigoriev I.V."/>
            <person name="Yang Z.L."/>
            <person name="Xu J."/>
            <person name="Martin F.M."/>
        </authorList>
    </citation>
    <scope>NUCLEOTIDE SEQUENCE</scope>
    <source>
        <strain evidence="1">KUC20120723A-06</strain>
    </source>
</reference>
<dbReference type="Proteomes" id="UP000790709">
    <property type="component" value="Unassembled WGS sequence"/>
</dbReference>